<dbReference type="RefSeq" id="YP_008873282.1">
    <property type="nucleotide sequence ID" value="NC_023007.1"/>
</dbReference>
<protein>
    <submittedName>
        <fullName evidence="1">Uncharacterized protein</fullName>
    </submittedName>
</protein>
<reference evidence="1 2" key="1">
    <citation type="journal article" date="2014" name="PLoS ONE">
        <title>Novel Giant Siphovirus from Bacillus anthracis Features Unusual Genome Characteristics.</title>
        <authorList>
            <person name="Ganz H.H."/>
            <person name="Law C."/>
            <person name="Schmuki M."/>
            <person name="Eichenseher F."/>
            <person name="Calendar R."/>
            <person name="Loessner M.J."/>
            <person name="Getz W.M."/>
            <person name="Korlach J."/>
            <person name="Beyer W."/>
            <person name="Klumpp J."/>
        </authorList>
    </citation>
    <scope>NUCLEOTIDE SEQUENCE [LARGE SCALE GENOMIC DNA]</scope>
</reference>
<evidence type="ECO:0000313" key="1">
    <source>
        <dbReference type="EMBL" id="AGI11851.1"/>
    </source>
</evidence>
<organism evidence="1 2">
    <name type="scientific">Bacillus phage vB_BanS-Tsamsa</name>
    <dbReference type="NCBI Taxonomy" id="1308863"/>
    <lineage>
        <taxon>Viruses</taxon>
        <taxon>Duplodnaviria</taxon>
        <taxon>Heunggongvirae</taxon>
        <taxon>Uroviricota</taxon>
        <taxon>Caudoviricetes</taxon>
        <taxon>Joanripponvirinae</taxon>
        <taxon>Tsamsavirus</taxon>
        <taxon>Tsamsavirus tsamsa</taxon>
    </lineage>
</organism>
<accession>U5J9Q7</accession>
<dbReference type="KEGG" id="vg:17825170"/>
<name>U5J9Q7_9CAUD</name>
<dbReference type="EMBL" id="KC481682">
    <property type="protein sequence ID" value="AGI11851.1"/>
    <property type="molecule type" value="Genomic_DNA"/>
</dbReference>
<evidence type="ECO:0000313" key="2">
    <source>
        <dbReference type="Proteomes" id="UP000017661"/>
    </source>
</evidence>
<proteinExistence type="predicted"/>
<dbReference type="Proteomes" id="UP000017661">
    <property type="component" value="Segment"/>
</dbReference>
<sequence length="124" mass="14400">MKKKAYVLLKGDKMIGKFHNSKRAVKKNYPKQVVKDGYSIGVFTFSHSEDPKVVDTITLYTDYMGVNHCKRGDAFYAVDGNYRTDMSPFYKLEVNEEDVEKSSYERYFIKNTDSVEIIGKEEKN</sequence>
<dbReference type="GeneID" id="17825170"/>
<keyword evidence="2" id="KW-1185">Reference proteome</keyword>